<dbReference type="InterPro" id="IPR050931">
    <property type="entry name" value="Mito_Protein_Transport_Metaxin"/>
</dbReference>
<dbReference type="InterPro" id="IPR033468">
    <property type="entry name" value="Metaxin_GST"/>
</dbReference>
<dbReference type="Pfam" id="PF17172">
    <property type="entry name" value="GST_N_4"/>
    <property type="match status" value="1"/>
</dbReference>
<evidence type="ECO:0008006" key="7">
    <source>
        <dbReference type="Google" id="ProtNLM"/>
    </source>
</evidence>
<dbReference type="SUPFAM" id="SSF52833">
    <property type="entry name" value="Thioredoxin-like"/>
    <property type="match status" value="1"/>
</dbReference>
<dbReference type="InterPro" id="IPR040079">
    <property type="entry name" value="Glutathione_S-Trfase"/>
</dbReference>
<keyword evidence="6" id="KW-1185">Reference proteome</keyword>
<evidence type="ECO:0000313" key="6">
    <source>
        <dbReference type="Proteomes" id="UP001258017"/>
    </source>
</evidence>
<dbReference type="GO" id="GO:0005737">
    <property type="term" value="C:cytoplasm"/>
    <property type="evidence" value="ECO:0007669"/>
    <property type="project" value="TreeGrafter"/>
</dbReference>
<dbReference type="SFLD" id="SFLDG01200">
    <property type="entry name" value="SUF1.1"/>
    <property type="match status" value="1"/>
</dbReference>
<protein>
    <recommendedName>
        <fullName evidence="7">Failed axon connections</fullName>
    </recommendedName>
</protein>
<sequence>MATETENNGPESKEIKDVKEMKEALKDETPPDNKQEDKEAAEKKEEAGKKEETGDAAGGGGGGTAASTASSAPSKPVTVHKTNYEKDVVYLYQFFRTPQLPSISPYCLKVETWLRLNGIKYENVDHKMKYRSKKGQLPFIELNGEEIADSTIILREFSQRYGKDLDAGLTSEQRSVSHAMISMIENHLVWAVACWRTKNMDLVLKGYKVNLQHALGTRIPTGILNFFFKFTFGRKWDLLQGARKVKAQGMGVHTPEEVSQFGCADLKVLSDMLADKPFFFGDEPTTLDVVAFAHLAQILYIDKETPFNLRDYMVENCPNLVGHCSRMKERCFPDWDEICSTLDLNTHLPKPVKQEEGKEGKEEAKESKESKESKEEKEGDKEKADKEEKEMEKDKEVDENKEKEKDGK</sequence>
<feature type="compositionally biased region" description="Polar residues" evidence="2">
    <location>
        <begin position="1"/>
        <end position="10"/>
    </location>
</feature>
<dbReference type="SUPFAM" id="SSF47616">
    <property type="entry name" value="GST C-terminal domain-like"/>
    <property type="match status" value="1"/>
</dbReference>
<dbReference type="InterPro" id="IPR026928">
    <property type="entry name" value="FAX/IsoI-like"/>
</dbReference>
<organism evidence="5 6">
    <name type="scientific">Odynerus spinipes</name>
    <dbReference type="NCBI Taxonomy" id="1348599"/>
    <lineage>
        <taxon>Eukaryota</taxon>
        <taxon>Metazoa</taxon>
        <taxon>Ecdysozoa</taxon>
        <taxon>Arthropoda</taxon>
        <taxon>Hexapoda</taxon>
        <taxon>Insecta</taxon>
        <taxon>Pterygota</taxon>
        <taxon>Neoptera</taxon>
        <taxon>Endopterygota</taxon>
        <taxon>Hymenoptera</taxon>
        <taxon>Apocrita</taxon>
        <taxon>Aculeata</taxon>
        <taxon>Vespoidea</taxon>
        <taxon>Vespidae</taxon>
        <taxon>Eumeninae</taxon>
        <taxon>Odynerus</taxon>
    </lineage>
</organism>
<proteinExistence type="inferred from homology"/>
<evidence type="ECO:0000256" key="1">
    <source>
        <dbReference type="ARBA" id="ARBA00006475"/>
    </source>
</evidence>
<dbReference type="Gene3D" id="3.40.30.10">
    <property type="entry name" value="Glutaredoxin"/>
    <property type="match status" value="1"/>
</dbReference>
<feature type="domain" description="Metaxin glutathione S-transferase" evidence="3">
    <location>
        <begin position="264"/>
        <end position="327"/>
    </location>
</feature>
<reference evidence="5" key="2">
    <citation type="journal article" date="2023" name="Commun. Biol.">
        <title>Intrasexual cuticular hydrocarbon dimorphism in a wasp sheds light on hydrocarbon biosynthesis genes in Hymenoptera.</title>
        <authorList>
            <person name="Moris V.C."/>
            <person name="Podsiadlowski L."/>
            <person name="Martin S."/>
            <person name="Oeyen J.P."/>
            <person name="Donath A."/>
            <person name="Petersen M."/>
            <person name="Wilbrandt J."/>
            <person name="Misof B."/>
            <person name="Liedtke D."/>
            <person name="Thamm M."/>
            <person name="Scheiner R."/>
            <person name="Schmitt T."/>
            <person name="Niehuis O."/>
        </authorList>
    </citation>
    <scope>NUCLEOTIDE SEQUENCE</scope>
    <source>
        <strain evidence="5">GBR_01_08_01A</strain>
    </source>
</reference>
<feature type="compositionally biased region" description="Basic and acidic residues" evidence="2">
    <location>
        <begin position="352"/>
        <end position="408"/>
    </location>
</feature>
<feature type="domain" description="Thioredoxin-like fold" evidence="4">
    <location>
        <begin position="105"/>
        <end position="197"/>
    </location>
</feature>
<dbReference type="AlphaFoldDB" id="A0AAD9RRG2"/>
<dbReference type="InterPro" id="IPR036249">
    <property type="entry name" value="Thioredoxin-like_sf"/>
</dbReference>
<accession>A0AAD9RRG2</accession>
<name>A0AAD9RRG2_9HYME</name>
<dbReference type="SFLD" id="SFLDG01180">
    <property type="entry name" value="SUF1"/>
    <property type="match status" value="1"/>
</dbReference>
<dbReference type="CDD" id="cd03193">
    <property type="entry name" value="GST_C_Metaxin"/>
    <property type="match status" value="1"/>
</dbReference>
<feature type="region of interest" description="Disordered" evidence="2">
    <location>
        <begin position="350"/>
        <end position="408"/>
    </location>
</feature>
<gene>
    <name evidence="5" type="ORF">KPH14_006461</name>
</gene>
<dbReference type="PANTHER" id="PTHR12289:SF41">
    <property type="entry name" value="FAILED AXON CONNECTIONS-RELATED"/>
    <property type="match status" value="1"/>
</dbReference>
<dbReference type="SFLD" id="SFLDS00019">
    <property type="entry name" value="Glutathione_Transferase_(cytos"/>
    <property type="match status" value="1"/>
</dbReference>
<comment type="similarity">
    <text evidence="1">Belongs to the FAX family.</text>
</comment>
<dbReference type="Gene3D" id="1.20.1050.10">
    <property type="match status" value="1"/>
</dbReference>
<dbReference type="CDD" id="cd03080">
    <property type="entry name" value="GST_N_Metaxin_like"/>
    <property type="match status" value="1"/>
</dbReference>
<dbReference type="InterPro" id="IPR012336">
    <property type="entry name" value="Thioredoxin-like_fold"/>
</dbReference>
<dbReference type="Proteomes" id="UP001258017">
    <property type="component" value="Unassembled WGS sequence"/>
</dbReference>
<dbReference type="InterPro" id="IPR036282">
    <property type="entry name" value="Glutathione-S-Trfase_C_sf"/>
</dbReference>
<evidence type="ECO:0000259" key="4">
    <source>
        <dbReference type="Pfam" id="PF17172"/>
    </source>
</evidence>
<dbReference type="EMBL" id="JAIFRP010000026">
    <property type="protein sequence ID" value="KAK2584003.1"/>
    <property type="molecule type" value="Genomic_DNA"/>
</dbReference>
<feature type="compositionally biased region" description="Basic and acidic residues" evidence="2">
    <location>
        <begin position="11"/>
        <end position="53"/>
    </location>
</feature>
<dbReference type="PANTHER" id="PTHR12289">
    <property type="entry name" value="METAXIN RELATED"/>
    <property type="match status" value="1"/>
</dbReference>
<evidence type="ECO:0000313" key="5">
    <source>
        <dbReference type="EMBL" id="KAK2584003.1"/>
    </source>
</evidence>
<evidence type="ECO:0000256" key="2">
    <source>
        <dbReference type="SAM" id="MobiDB-lite"/>
    </source>
</evidence>
<comment type="caution">
    <text evidence="5">The sequence shown here is derived from an EMBL/GenBank/DDBJ whole genome shotgun (WGS) entry which is preliminary data.</text>
</comment>
<reference evidence="5" key="1">
    <citation type="submission" date="2021-08" db="EMBL/GenBank/DDBJ databases">
        <authorList>
            <person name="Misof B."/>
            <person name="Oliver O."/>
            <person name="Podsiadlowski L."/>
            <person name="Donath A."/>
            <person name="Peters R."/>
            <person name="Mayer C."/>
            <person name="Rust J."/>
            <person name="Gunkel S."/>
            <person name="Lesny P."/>
            <person name="Martin S."/>
            <person name="Oeyen J.P."/>
            <person name="Petersen M."/>
            <person name="Panagiotis P."/>
            <person name="Wilbrandt J."/>
            <person name="Tanja T."/>
        </authorList>
    </citation>
    <scope>NUCLEOTIDE SEQUENCE</scope>
    <source>
        <strain evidence="5">GBR_01_08_01A</strain>
        <tissue evidence="5">Thorax + abdomen</tissue>
    </source>
</reference>
<feature type="region of interest" description="Disordered" evidence="2">
    <location>
        <begin position="1"/>
        <end position="78"/>
    </location>
</feature>
<evidence type="ECO:0000259" key="3">
    <source>
        <dbReference type="Pfam" id="PF17171"/>
    </source>
</evidence>
<dbReference type="Pfam" id="PF17171">
    <property type="entry name" value="GST_C_6"/>
    <property type="match status" value="1"/>
</dbReference>